<evidence type="ECO:0000256" key="1">
    <source>
        <dbReference type="ARBA" id="ARBA00022737"/>
    </source>
</evidence>
<dbReference type="VEuPathDB" id="FungiDB:BO72DRAFT_377764"/>
<dbReference type="RefSeq" id="XP_040801388.1">
    <property type="nucleotide sequence ID" value="XM_040941279.1"/>
</dbReference>
<dbReference type="Proteomes" id="UP000249789">
    <property type="component" value="Unassembled WGS sequence"/>
</dbReference>
<gene>
    <name evidence="5" type="ORF">BO72DRAFT_377764</name>
</gene>
<dbReference type="SUPFAM" id="SSF52540">
    <property type="entry name" value="P-loop containing nucleoside triphosphate hydrolases"/>
    <property type="match status" value="1"/>
</dbReference>
<dbReference type="AlphaFoldDB" id="A0A8G1RSA9"/>
<name>A0A8G1RSA9_9EURO</name>
<evidence type="ECO:0000259" key="3">
    <source>
        <dbReference type="Pfam" id="PF01048"/>
    </source>
</evidence>
<dbReference type="SUPFAM" id="SSF48403">
    <property type="entry name" value="Ankyrin repeat"/>
    <property type="match status" value="1"/>
</dbReference>
<dbReference type="Gene3D" id="3.40.50.300">
    <property type="entry name" value="P-loop containing nucleotide triphosphate hydrolases"/>
    <property type="match status" value="1"/>
</dbReference>
<dbReference type="Pfam" id="PF24883">
    <property type="entry name" value="NPHP3_N"/>
    <property type="match status" value="1"/>
</dbReference>
<dbReference type="InterPro" id="IPR000845">
    <property type="entry name" value="Nucleoside_phosphorylase_d"/>
</dbReference>
<feature type="domain" description="Nephrocystin 3-like N-terminal" evidence="4">
    <location>
        <begin position="378"/>
        <end position="554"/>
    </location>
</feature>
<dbReference type="InterPro" id="IPR035994">
    <property type="entry name" value="Nucleoside_phosphorylase_sf"/>
</dbReference>
<proteinExistence type="predicted"/>
<dbReference type="Gene3D" id="1.25.40.20">
    <property type="entry name" value="Ankyrin repeat-containing domain"/>
    <property type="match status" value="1"/>
</dbReference>
<dbReference type="InterPro" id="IPR056884">
    <property type="entry name" value="NPHP3-like_N"/>
</dbReference>
<dbReference type="OrthoDB" id="194358at2759"/>
<evidence type="ECO:0000259" key="4">
    <source>
        <dbReference type="Pfam" id="PF24883"/>
    </source>
</evidence>
<keyword evidence="1" id="KW-0677">Repeat</keyword>
<dbReference type="GeneID" id="63858612"/>
<dbReference type="GO" id="GO:0009116">
    <property type="term" value="P:nucleoside metabolic process"/>
    <property type="evidence" value="ECO:0007669"/>
    <property type="project" value="InterPro"/>
</dbReference>
<protein>
    <submittedName>
        <fullName evidence="5">Purine and uridine phosphorylase</fullName>
    </submittedName>
</protein>
<dbReference type="SUPFAM" id="SSF53167">
    <property type="entry name" value="Purine and uridine phosphorylases"/>
    <property type="match status" value="1"/>
</dbReference>
<dbReference type="InterPro" id="IPR027417">
    <property type="entry name" value="P-loop_NTPase"/>
</dbReference>
<sequence length="1007" mass="112251">MSEASAFAHNPTKRRKLNTGDGHSHSHDDYTIGWVCALALEAAAAKAMLDEIHPTLETHPNDKNAYTLGAISGHSVVIACLPAGTYGTTSAATVASSMFFTFGSIQHLLMVGIGGGVPSESNDVRLGDVVVSVPTPGCEGVIQYDYGKTIQEGHFERTGTLSKPSTSLLAAVTKLRADHYCSGTQIAALVAQMLANRPSMVQPFTRPEAEPDRLFRANYEHDPSQRTCVNCDANELILRSARKDTQPAVHYGLIASGNQVIKHAGTRDRLAAKLDILCFEMEAAGLMDDFPCLVIRGISDYADSHKNKQWQGYAAATAAAYAKELLAVINATGPRIARKSPTKTTTGGVDHRRCVMDALRFEQIESRQATIKAAHAKTCRWLLEKQEYLDWLDTNKVVDHYGFLWIKGKAGSGKSTIMKFAYQHAQAARDDNIVIVSFFFNARGEQLERTTEGMYRSLLLQLMEAVPDLQVLLDRVPLPPIHDSQNSSILEIERLQEIFRCAVTSLDGKHLICFIDALDECDVEQVRAMVEFLESLGQYATLSQIKLHVCFSSRQYPFITVENGIELILHDQKGHGEDIARYLRSELKIGRSKQADLIRTEISSKASGIFLWTVLVVQILNREYERGRLHALRKRLSEIPNELGELFKDILTRDNANLDELLLCIQWVLFSKRPLRREELYFAILSGQPDDLSDAWDPDDITLDDMERFILATSKGLTETTKSRHATVQFIHESVREFLLRGNGIRELWPGKHDRFDALSHDRLKMCCQNYLMTDIRGSLGVPDELPIASSESARDIRSAVISRYPFFQYAVSNVLHHADAAQNGGVDQSQFIDHFPLTEWIHHSNMIEQAQIRRYTSSASLLYILAEHDLPNLIGIVLVDTPDLQIAGESDSKSQHLLLCQSIDEDRPTVVDFLLRVLKVHPDGCGSGPQGTPLRLAIELGREHIFSRLLADCRVSLDRMYDEDGLTPLACACTEGRLAFVRDLLASGRIQCDRGAWTGRTPLSYA</sequence>
<reference evidence="5 6" key="1">
    <citation type="submission" date="2018-02" db="EMBL/GenBank/DDBJ databases">
        <title>The genomes of Aspergillus section Nigri reveals drivers in fungal speciation.</title>
        <authorList>
            <consortium name="DOE Joint Genome Institute"/>
            <person name="Vesth T.C."/>
            <person name="Nybo J."/>
            <person name="Theobald S."/>
            <person name="Brandl J."/>
            <person name="Frisvad J.C."/>
            <person name="Nielsen K.F."/>
            <person name="Lyhne E.K."/>
            <person name="Kogle M.E."/>
            <person name="Kuo A."/>
            <person name="Riley R."/>
            <person name="Clum A."/>
            <person name="Nolan M."/>
            <person name="Lipzen A."/>
            <person name="Salamov A."/>
            <person name="Henrissat B."/>
            <person name="Wiebenga A."/>
            <person name="De vries R.P."/>
            <person name="Grigoriev I.V."/>
            <person name="Mortensen U.H."/>
            <person name="Andersen M.R."/>
            <person name="Baker S.E."/>
        </authorList>
    </citation>
    <scope>NUCLEOTIDE SEQUENCE [LARGE SCALE GENOMIC DNA]</scope>
    <source>
        <strain evidence="5 6">CBS 313.89</strain>
    </source>
</reference>
<dbReference type="PANTHER" id="PTHR46082">
    <property type="entry name" value="ATP/GTP-BINDING PROTEIN-RELATED"/>
    <property type="match status" value="1"/>
</dbReference>
<dbReference type="EMBL" id="KZ824642">
    <property type="protein sequence ID" value="RAK77378.1"/>
    <property type="molecule type" value="Genomic_DNA"/>
</dbReference>
<feature type="domain" description="Nucleoside phosphorylase" evidence="3">
    <location>
        <begin position="32"/>
        <end position="324"/>
    </location>
</feature>
<dbReference type="PANTHER" id="PTHR46082:SF11">
    <property type="entry name" value="AAA+ ATPASE DOMAIN-CONTAINING PROTEIN-RELATED"/>
    <property type="match status" value="1"/>
</dbReference>
<accession>A0A8G1RSA9</accession>
<keyword evidence="6" id="KW-1185">Reference proteome</keyword>
<evidence type="ECO:0000256" key="2">
    <source>
        <dbReference type="SAM" id="MobiDB-lite"/>
    </source>
</evidence>
<dbReference type="Pfam" id="PF01048">
    <property type="entry name" value="PNP_UDP_1"/>
    <property type="match status" value="1"/>
</dbReference>
<feature type="non-terminal residue" evidence="5">
    <location>
        <position position="1"/>
    </location>
</feature>
<dbReference type="InterPro" id="IPR036770">
    <property type="entry name" value="Ankyrin_rpt-contain_sf"/>
</dbReference>
<evidence type="ECO:0000313" key="5">
    <source>
        <dbReference type="EMBL" id="RAK77378.1"/>
    </source>
</evidence>
<feature type="region of interest" description="Disordered" evidence="2">
    <location>
        <begin position="1"/>
        <end position="24"/>
    </location>
</feature>
<dbReference type="InterPro" id="IPR053137">
    <property type="entry name" value="NLR-like"/>
</dbReference>
<dbReference type="GO" id="GO:0003824">
    <property type="term" value="F:catalytic activity"/>
    <property type="evidence" value="ECO:0007669"/>
    <property type="project" value="InterPro"/>
</dbReference>
<organism evidence="5 6">
    <name type="scientific">Aspergillus fijiensis CBS 313.89</name>
    <dbReference type="NCBI Taxonomy" id="1448319"/>
    <lineage>
        <taxon>Eukaryota</taxon>
        <taxon>Fungi</taxon>
        <taxon>Dikarya</taxon>
        <taxon>Ascomycota</taxon>
        <taxon>Pezizomycotina</taxon>
        <taxon>Eurotiomycetes</taxon>
        <taxon>Eurotiomycetidae</taxon>
        <taxon>Eurotiales</taxon>
        <taxon>Aspergillaceae</taxon>
        <taxon>Aspergillus</taxon>
    </lineage>
</organism>
<dbReference type="Gene3D" id="3.40.50.1580">
    <property type="entry name" value="Nucleoside phosphorylase domain"/>
    <property type="match status" value="1"/>
</dbReference>
<evidence type="ECO:0000313" key="6">
    <source>
        <dbReference type="Proteomes" id="UP000249789"/>
    </source>
</evidence>